<dbReference type="Proteomes" id="UP000448292">
    <property type="component" value="Unassembled WGS sequence"/>
</dbReference>
<reference evidence="2 3" key="1">
    <citation type="submission" date="2018-06" db="EMBL/GenBank/DDBJ databases">
        <title>Complete genome of Desulfovibrio indonesiensis P37SLT.</title>
        <authorList>
            <person name="Crispim J.S."/>
            <person name="Vidigal P.M.P."/>
            <person name="Silva L.C.F."/>
            <person name="Laguardia C.N."/>
            <person name="Araujo L.C."/>
            <person name="Dias R.S."/>
            <person name="Sousa M.P."/>
            <person name="Paula S.O."/>
            <person name="Silva C."/>
        </authorList>
    </citation>
    <scope>NUCLEOTIDE SEQUENCE [LARGE SCALE GENOMIC DNA]</scope>
    <source>
        <strain evidence="2 3">P37SLT</strain>
    </source>
</reference>
<comment type="caution">
    <text evidence="2">The sequence shown here is derived from an EMBL/GenBank/DDBJ whole genome shotgun (WGS) entry which is preliminary data.</text>
</comment>
<dbReference type="AlphaFoldDB" id="A0A7M3MHC5"/>
<organism evidence="2 3">
    <name type="scientific">Oceanidesulfovibrio indonesiensis</name>
    <dbReference type="NCBI Taxonomy" id="54767"/>
    <lineage>
        <taxon>Bacteria</taxon>
        <taxon>Pseudomonadati</taxon>
        <taxon>Thermodesulfobacteriota</taxon>
        <taxon>Desulfovibrionia</taxon>
        <taxon>Desulfovibrionales</taxon>
        <taxon>Desulfovibrionaceae</taxon>
        <taxon>Oceanidesulfovibrio</taxon>
    </lineage>
</organism>
<dbReference type="OrthoDB" id="5450055at2"/>
<sequence length="285" mass="31347">MKNPPSHAIPRHMRSLPAPGVAGIVSICLLVVFMAAPSAAWAEVFTATHTHVVGDEESRNDAREACRQEARRTILERIGTYTESLSATEDFQLSKDEIRSFASAMLSVQQVEESWNVDGGALTLTCTMTAEADMAEARKRMEEQGRQVIARERFREWREEIRKDGVRSQGPGGPLSGPGLAESGNDALTSEMVEQEAESMADERERMTRLAERVAVKGMTLAEADRLLGKPGAMLAGENTYCALYGTVWYVFQQGRLTCVRTRLSPGAHGEQCDCAGFGMDFILR</sequence>
<keyword evidence="3" id="KW-1185">Reference proteome</keyword>
<dbReference type="RefSeq" id="WP_144302171.1">
    <property type="nucleotide sequence ID" value="NZ_QMIE01000003.1"/>
</dbReference>
<evidence type="ECO:0000313" key="3">
    <source>
        <dbReference type="Proteomes" id="UP000448292"/>
    </source>
</evidence>
<name>A0A7M3MHC5_9BACT</name>
<feature type="region of interest" description="Disordered" evidence="1">
    <location>
        <begin position="162"/>
        <end position="185"/>
    </location>
</feature>
<protein>
    <submittedName>
        <fullName evidence="2">Uncharacterized protein</fullName>
    </submittedName>
</protein>
<proteinExistence type="predicted"/>
<accession>A0A7M3MHC5</accession>
<dbReference type="EMBL" id="QMIE01000003">
    <property type="protein sequence ID" value="TVM18896.1"/>
    <property type="molecule type" value="Genomic_DNA"/>
</dbReference>
<gene>
    <name evidence="2" type="ORF">DPQ33_05410</name>
</gene>
<evidence type="ECO:0000256" key="1">
    <source>
        <dbReference type="SAM" id="MobiDB-lite"/>
    </source>
</evidence>
<evidence type="ECO:0000313" key="2">
    <source>
        <dbReference type="EMBL" id="TVM18896.1"/>
    </source>
</evidence>